<sequence>MSKETISCEICMCVVPSPESLEIHKVGKRHKKLQAVWETMKALSERSIFLSGLHHGFDEDLIKLEMEKHFGAVERVIRSKQKTTSGVVEFIATEIAQKALETKRIQIGSDEALIAKRLMSMDKVEEANKKLIEMDRLIEEIRHGSDYEQQIGYLIDKYAISEEEIRVRHEAMTKLVACLKDYFSDEVDIILFGSSITGLGIKSSDADAALVFTSGSLRAAEHQNDSLGRDKMTLLTCDVSMFQSRKIQRGEFARLSTADRVRLMAKVLNDVRKRYGYFQNQKPIVDARCPLVRFTFENRIPFDLSVDNQLSATKSQWLKSVVDRSHPMIRRFLFGLRIWAQSNGLFDSHGLPKGFFNSYMLNALAINFLQMKHYISPHIIVTADNAEEHEVKEWNLNFGREALNEIGDVKLPQLFKEFFVFCIQTDHKSFVHVVRKNEIVSVEEFKATITDKRVAEGFKFGMINVQDPIELSHNVTMNIVHNYLALMRQKMMLSLAKLKHTPKGKEPNFADILSVDYEGHNITDLSNKSNESEVMINLHEKVGDVCNALDSIFNGILLCNTVSEFDPPAKRRCVDGNMNERSSDVYERRFEAHFPIWLGRRNLRRSLADLQGNFVRLESTVSKKIAEKSRVEETLAFSVSAVVSSERILSVSMQKVAGSEKDYHDFTHFLHVSGFLQRCMDNTQEAMMC</sequence>
<dbReference type="InterPro" id="IPR012677">
    <property type="entry name" value="Nucleotide-bd_a/b_plait_sf"/>
</dbReference>
<dbReference type="EMBL" id="JAUCMV010000004">
    <property type="protein sequence ID" value="KAK0402953.1"/>
    <property type="molecule type" value="Genomic_DNA"/>
</dbReference>
<dbReference type="GO" id="GO:0003676">
    <property type="term" value="F:nucleic acid binding"/>
    <property type="evidence" value="ECO:0007669"/>
    <property type="project" value="InterPro"/>
</dbReference>
<feature type="domain" description="Poly(A) RNA polymerase mitochondrial-like central palm" evidence="1">
    <location>
        <begin position="149"/>
        <end position="319"/>
    </location>
</feature>
<dbReference type="Gene3D" id="1.10.1410.10">
    <property type="match status" value="1"/>
</dbReference>
<dbReference type="InterPro" id="IPR054708">
    <property type="entry name" value="MTPAP-like_central"/>
</dbReference>
<evidence type="ECO:0000313" key="2">
    <source>
        <dbReference type="EMBL" id="KAK0402953.1"/>
    </source>
</evidence>
<dbReference type="Gene3D" id="3.30.70.330">
    <property type="match status" value="1"/>
</dbReference>
<dbReference type="SUPFAM" id="SSF54928">
    <property type="entry name" value="RNA-binding domain, RBD"/>
    <property type="match status" value="1"/>
</dbReference>
<dbReference type="PANTHER" id="PTHR12271">
    <property type="entry name" value="POLY A POLYMERASE CID PAP -RELATED"/>
    <property type="match status" value="1"/>
</dbReference>
<organism evidence="2 3">
    <name type="scientific">Steinernema hermaphroditum</name>
    <dbReference type="NCBI Taxonomy" id="289476"/>
    <lineage>
        <taxon>Eukaryota</taxon>
        <taxon>Metazoa</taxon>
        <taxon>Ecdysozoa</taxon>
        <taxon>Nematoda</taxon>
        <taxon>Chromadorea</taxon>
        <taxon>Rhabditida</taxon>
        <taxon>Tylenchina</taxon>
        <taxon>Panagrolaimomorpha</taxon>
        <taxon>Strongyloidoidea</taxon>
        <taxon>Steinernematidae</taxon>
        <taxon>Steinernema</taxon>
    </lineage>
</organism>
<dbReference type="Pfam" id="PF22600">
    <property type="entry name" value="MTPAP-like_central"/>
    <property type="match status" value="1"/>
</dbReference>
<dbReference type="InterPro" id="IPR035979">
    <property type="entry name" value="RBD_domain_sf"/>
</dbReference>
<evidence type="ECO:0000259" key="1">
    <source>
        <dbReference type="Pfam" id="PF22600"/>
    </source>
</evidence>
<dbReference type="SUPFAM" id="SSF81631">
    <property type="entry name" value="PAP/OAS1 substrate-binding domain"/>
    <property type="match status" value="1"/>
</dbReference>
<dbReference type="PANTHER" id="PTHR12271:SF127">
    <property type="entry name" value="SPECKLE TARGETED PIP5K1A-REGULATED POLY(A) POLYMERASE"/>
    <property type="match status" value="1"/>
</dbReference>
<dbReference type="AlphaFoldDB" id="A0AA39HBT7"/>
<accession>A0AA39HBT7</accession>
<proteinExistence type="predicted"/>
<keyword evidence="3" id="KW-1185">Reference proteome</keyword>
<gene>
    <name evidence="2" type="ORF">QR680_016632</name>
</gene>
<dbReference type="SUPFAM" id="SSF81301">
    <property type="entry name" value="Nucleotidyltransferase"/>
    <property type="match status" value="1"/>
</dbReference>
<protein>
    <recommendedName>
        <fullName evidence="1">Poly(A) RNA polymerase mitochondrial-like central palm domain-containing protein</fullName>
    </recommendedName>
</protein>
<dbReference type="Gene3D" id="3.30.460.10">
    <property type="entry name" value="Beta Polymerase, domain 2"/>
    <property type="match status" value="1"/>
</dbReference>
<comment type="caution">
    <text evidence="2">The sequence shown here is derived from an EMBL/GenBank/DDBJ whole genome shotgun (WGS) entry which is preliminary data.</text>
</comment>
<dbReference type="Proteomes" id="UP001175271">
    <property type="component" value="Unassembled WGS sequence"/>
</dbReference>
<dbReference type="Gene3D" id="3.30.160.60">
    <property type="entry name" value="Classic Zinc Finger"/>
    <property type="match status" value="1"/>
</dbReference>
<dbReference type="CDD" id="cd05402">
    <property type="entry name" value="NT_PAP_TUTase"/>
    <property type="match status" value="1"/>
</dbReference>
<dbReference type="InterPro" id="IPR043519">
    <property type="entry name" value="NT_sf"/>
</dbReference>
<evidence type="ECO:0000313" key="3">
    <source>
        <dbReference type="Proteomes" id="UP001175271"/>
    </source>
</evidence>
<dbReference type="GO" id="GO:1990817">
    <property type="term" value="F:poly(A) RNA polymerase activity"/>
    <property type="evidence" value="ECO:0007669"/>
    <property type="project" value="TreeGrafter"/>
</dbReference>
<reference evidence="2" key="1">
    <citation type="submission" date="2023-06" db="EMBL/GenBank/DDBJ databases">
        <title>Genomic analysis of the entomopathogenic nematode Steinernema hermaphroditum.</title>
        <authorList>
            <person name="Schwarz E.M."/>
            <person name="Heppert J.K."/>
            <person name="Baniya A."/>
            <person name="Schwartz H.T."/>
            <person name="Tan C.-H."/>
            <person name="Antoshechkin I."/>
            <person name="Sternberg P.W."/>
            <person name="Goodrich-Blair H."/>
            <person name="Dillman A.R."/>
        </authorList>
    </citation>
    <scope>NUCLEOTIDE SEQUENCE</scope>
    <source>
        <strain evidence="2">PS9179</strain>
        <tissue evidence="2">Whole animal</tissue>
    </source>
</reference>
<dbReference type="GO" id="GO:0031123">
    <property type="term" value="P:RNA 3'-end processing"/>
    <property type="evidence" value="ECO:0007669"/>
    <property type="project" value="TreeGrafter"/>
</dbReference>
<name>A0AA39HBT7_9BILA</name>